<evidence type="ECO:0000256" key="4">
    <source>
        <dbReference type="ARBA" id="ARBA00022475"/>
    </source>
</evidence>
<dbReference type="SMART" id="SM00382">
    <property type="entry name" value="AAA"/>
    <property type="match status" value="1"/>
</dbReference>
<keyword evidence="3" id="KW-0813">Transport</keyword>
<evidence type="ECO:0000256" key="5">
    <source>
        <dbReference type="ARBA" id="ARBA00022741"/>
    </source>
</evidence>
<dbReference type="InterPro" id="IPR003439">
    <property type="entry name" value="ABC_transporter-like_ATP-bd"/>
</dbReference>
<reference evidence="11" key="2">
    <citation type="journal article" date="2021" name="PeerJ">
        <title>Extensive microbial diversity within the chicken gut microbiome revealed by metagenomics and culture.</title>
        <authorList>
            <person name="Gilroy R."/>
            <person name="Ravi A."/>
            <person name="Getino M."/>
            <person name="Pursley I."/>
            <person name="Horton D.L."/>
            <person name="Alikhan N.F."/>
            <person name="Baker D."/>
            <person name="Gharbi K."/>
            <person name="Hall N."/>
            <person name="Watson M."/>
            <person name="Adriaenssens E.M."/>
            <person name="Foster-Nyarko E."/>
            <person name="Jarju S."/>
            <person name="Secka A."/>
            <person name="Antonio M."/>
            <person name="Oren A."/>
            <person name="Chaudhuri R.R."/>
            <person name="La Ragione R."/>
            <person name="Hildebrand F."/>
            <person name="Pallen M.J."/>
        </authorList>
    </citation>
    <scope>NUCLEOTIDE SEQUENCE</scope>
    <source>
        <strain evidence="11">ChiW17-6978</strain>
    </source>
</reference>
<proteinExistence type="inferred from homology"/>
<protein>
    <submittedName>
        <fullName evidence="11">ABC transporter ATP-binding protein</fullName>
    </submittedName>
</protein>
<accession>A0A9D1GS07</accession>
<dbReference type="PROSITE" id="PS00211">
    <property type="entry name" value="ABC_TRANSPORTER_1"/>
    <property type="match status" value="1"/>
</dbReference>
<dbReference type="GO" id="GO:0016887">
    <property type="term" value="F:ATP hydrolysis activity"/>
    <property type="evidence" value="ECO:0007669"/>
    <property type="project" value="InterPro"/>
</dbReference>
<evidence type="ECO:0000313" key="11">
    <source>
        <dbReference type="EMBL" id="HIT50159.1"/>
    </source>
</evidence>
<feature type="transmembrane region" description="Helical" evidence="9">
    <location>
        <begin position="644"/>
        <end position="673"/>
    </location>
</feature>
<dbReference type="EMBL" id="DVLF01000119">
    <property type="protein sequence ID" value="HIT50159.1"/>
    <property type="molecule type" value="Genomic_DNA"/>
</dbReference>
<dbReference type="InterPro" id="IPR050095">
    <property type="entry name" value="ECF_ABC_transporter_ATP-bd"/>
</dbReference>
<reference evidence="11" key="1">
    <citation type="submission" date="2020-10" db="EMBL/GenBank/DDBJ databases">
        <authorList>
            <person name="Gilroy R."/>
        </authorList>
    </citation>
    <scope>NUCLEOTIDE SEQUENCE</scope>
    <source>
        <strain evidence="11">ChiW17-6978</strain>
    </source>
</reference>
<feature type="transmembrane region" description="Helical" evidence="9">
    <location>
        <begin position="693"/>
        <end position="714"/>
    </location>
</feature>
<name>A0A9D1GS07_9MOLU</name>
<keyword evidence="7" id="KW-1278">Translocase</keyword>
<dbReference type="InterPro" id="IPR027417">
    <property type="entry name" value="P-loop_NTPase"/>
</dbReference>
<dbReference type="Pfam" id="PF00005">
    <property type="entry name" value="ABC_tran"/>
    <property type="match status" value="1"/>
</dbReference>
<dbReference type="PANTHER" id="PTHR43553">
    <property type="entry name" value="HEAVY METAL TRANSPORTER"/>
    <property type="match status" value="1"/>
</dbReference>
<evidence type="ECO:0000259" key="10">
    <source>
        <dbReference type="PROSITE" id="PS50893"/>
    </source>
</evidence>
<dbReference type="PANTHER" id="PTHR43553:SF27">
    <property type="entry name" value="ENERGY-COUPLING FACTOR TRANSPORTER ATP-BINDING PROTEIN ECFA2"/>
    <property type="match status" value="1"/>
</dbReference>
<dbReference type="Gene3D" id="3.40.50.300">
    <property type="entry name" value="P-loop containing nucleotide triphosphate hydrolases"/>
    <property type="match status" value="1"/>
</dbReference>
<dbReference type="Proteomes" id="UP000886758">
    <property type="component" value="Unassembled WGS sequence"/>
</dbReference>
<keyword evidence="4" id="KW-1003">Cell membrane</keyword>
<keyword evidence="8 9" id="KW-0472">Membrane</keyword>
<evidence type="ECO:0000256" key="3">
    <source>
        <dbReference type="ARBA" id="ARBA00022448"/>
    </source>
</evidence>
<comment type="caution">
    <text evidence="11">The sequence shown here is derived from an EMBL/GenBank/DDBJ whole genome shotgun (WGS) entry which is preliminary data.</text>
</comment>
<comment type="similarity">
    <text evidence="2">Belongs to the ABC transporter superfamily.</text>
</comment>
<dbReference type="PROSITE" id="PS50893">
    <property type="entry name" value="ABC_TRANSPORTER_2"/>
    <property type="match status" value="1"/>
</dbReference>
<keyword evidence="9" id="KW-1133">Transmembrane helix</keyword>
<dbReference type="GO" id="GO:0042626">
    <property type="term" value="F:ATPase-coupled transmembrane transporter activity"/>
    <property type="evidence" value="ECO:0007669"/>
    <property type="project" value="TreeGrafter"/>
</dbReference>
<dbReference type="GO" id="GO:0005524">
    <property type="term" value="F:ATP binding"/>
    <property type="evidence" value="ECO:0007669"/>
    <property type="project" value="UniProtKB-KW"/>
</dbReference>
<keyword evidence="6 11" id="KW-0067">ATP-binding</keyword>
<evidence type="ECO:0000256" key="1">
    <source>
        <dbReference type="ARBA" id="ARBA00004202"/>
    </source>
</evidence>
<evidence type="ECO:0000313" key="12">
    <source>
        <dbReference type="Proteomes" id="UP000886758"/>
    </source>
</evidence>
<feature type="transmembrane region" description="Helical" evidence="9">
    <location>
        <begin position="232"/>
        <end position="251"/>
    </location>
</feature>
<evidence type="ECO:0000256" key="8">
    <source>
        <dbReference type="ARBA" id="ARBA00023136"/>
    </source>
</evidence>
<dbReference type="AlphaFoldDB" id="A0A9D1GS07"/>
<feature type="domain" description="ABC transporter" evidence="10">
    <location>
        <begin position="2"/>
        <end position="218"/>
    </location>
</feature>
<evidence type="ECO:0000256" key="9">
    <source>
        <dbReference type="SAM" id="Phobius"/>
    </source>
</evidence>
<comment type="subcellular location">
    <subcellularLocation>
        <location evidence="1">Cell membrane</location>
        <topology evidence="1">Peripheral membrane protein</topology>
    </subcellularLocation>
</comment>
<organism evidence="11 12">
    <name type="scientific">Candidatus Pelethenecus faecipullorum</name>
    <dbReference type="NCBI Taxonomy" id="2840900"/>
    <lineage>
        <taxon>Bacteria</taxon>
        <taxon>Bacillati</taxon>
        <taxon>Mycoplasmatota</taxon>
        <taxon>Mollicutes</taxon>
        <taxon>Candidatus Pelethenecus</taxon>
    </lineage>
</organism>
<dbReference type="InterPro" id="IPR017871">
    <property type="entry name" value="ABC_transporter-like_CS"/>
</dbReference>
<dbReference type="SUPFAM" id="SSF52540">
    <property type="entry name" value="P-loop containing nucleoside triphosphate hydrolases"/>
    <property type="match status" value="1"/>
</dbReference>
<evidence type="ECO:0000256" key="6">
    <source>
        <dbReference type="ARBA" id="ARBA00022840"/>
    </source>
</evidence>
<evidence type="ECO:0000256" key="2">
    <source>
        <dbReference type="ARBA" id="ARBA00005417"/>
    </source>
</evidence>
<keyword evidence="5" id="KW-0547">Nucleotide-binding</keyword>
<gene>
    <name evidence="11" type="ORF">IAD46_03940</name>
</gene>
<dbReference type="GO" id="GO:0043190">
    <property type="term" value="C:ATP-binding cassette (ABC) transporter complex"/>
    <property type="evidence" value="ECO:0007669"/>
    <property type="project" value="TreeGrafter"/>
</dbReference>
<evidence type="ECO:0000256" key="7">
    <source>
        <dbReference type="ARBA" id="ARBA00022967"/>
    </source>
</evidence>
<dbReference type="InterPro" id="IPR003593">
    <property type="entry name" value="AAA+_ATPase"/>
</dbReference>
<feature type="transmembrane region" description="Helical" evidence="9">
    <location>
        <begin position="603"/>
        <end position="623"/>
    </location>
</feature>
<keyword evidence="9" id="KW-0812">Transmembrane</keyword>
<sequence length="733" mass="85426">MFYVRHLTLRYGIQTLFDDAEFTIKSPGLYLLKGKNGYGKTTLFKILKGLIPSPCQIQFGQKQDPFDQISYVNAKLTVFERLTVLENLLLFEKDEQKIADLIRQVGLSDQWKKKKTKNLSAGEKQRLAICMALLEDKPILLLDEPTSHVDADTAEILLQLLKHVSKNKIILCTSHQDIQQQNGLWDGILSIEGKKIVFPNDPEEKPLPQEIKPSYYNPKLLNKIIFFKAKPLFCFFWAVLSLMLMLCLQMASLSQADIYYRTIQFASEPLYLINEYRSSELFYLPFEGFSCSSSLSSYLEKNASEMVEVRNLIQHDFFTPFFELEENETIYPSDHIRLNQILFTDTYQEIPLTNGEVVISDYLYHQLENGYLQQDDETTYFEVCGMKLIVKGCFQTQYETFLQLDESVYQKMPEYINEANYLYYRCYMTKDTYYLLKEAYYSFFQNETYCQSISGLKNLEDGETRLLLQGTFPKTDTECLVSTGYLKQHAISFDILGRFNLFSARYQPKGYSNPTVFDAFLTVSGIFESAESCIVLKDAEAQQKMMDDRLDEAPNFYLNQQQLSLSTVEKIMEENCMLSYSNNHLLIDAFERFSLIQPIVRRLVVVFILLNVFLICISFFLETTRKENDLALLKEKTIPIRSQWFYHAFYHLFSFGFYLLLTITLYILSIRFLCPTVFESLFDWNVQLLDSQWIIFTLVAAFYAVMGIFLTLLIQIKNKITAFIAEKKACKGF</sequence>